<protein>
    <recommendedName>
        <fullName evidence="4">DUF5666 domain-containing protein</fullName>
    </recommendedName>
</protein>
<keyword evidence="1" id="KW-1133">Transmembrane helix</keyword>
<gene>
    <name evidence="2" type="ORF">A2V69_02035</name>
</gene>
<evidence type="ECO:0000313" key="2">
    <source>
        <dbReference type="EMBL" id="OGZ32040.1"/>
    </source>
</evidence>
<dbReference type="EMBL" id="MHMT01000027">
    <property type="protein sequence ID" value="OGZ32040.1"/>
    <property type="molecule type" value="Genomic_DNA"/>
</dbReference>
<dbReference type="Proteomes" id="UP000177810">
    <property type="component" value="Unassembled WGS sequence"/>
</dbReference>
<comment type="caution">
    <text evidence="2">The sequence shown here is derived from an EMBL/GenBank/DDBJ whole genome shotgun (WGS) entry which is preliminary data.</text>
</comment>
<organism evidence="2 3">
    <name type="scientific">Candidatus Portnoybacteria bacterium RBG_13_40_8</name>
    <dbReference type="NCBI Taxonomy" id="1801990"/>
    <lineage>
        <taxon>Bacteria</taxon>
        <taxon>Candidatus Portnoyibacteriota</taxon>
    </lineage>
</organism>
<keyword evidence="1" id="KW-0812">Transmembrane</keyword>
<evidence type="ECO:0000256" key="1">
    <source>
        <dbReference type="SAM" id="Phobius"/>
    </source>
</evidence>
<keyword evidence="1" id="KW-0472">Membrane</keyword>
<evidence type="ECO:0000313" key="3">
    <source>
        <dbReference type="Proteomes" id="UP000177810"/>
    </source>
</evidence>
<name>A0A1G2F331_9BACT</name>
<sequence length="155" mass="17025">MKIKPSILITIVVLVILIVLAIIFNGYKKPGTSTGQEKTSIAKEIYGISGTIEEIRQNTLTANALILLEDPTKQPISKKVNVSINDETKIYKLEFPDPENLTQEQIENGVQPKETKLSLSDLKKGDTIDIRTGENVSGNIKNNTSFTASVINVVE</sequence>
<reference evidence="2 3" key="1">
    <citation type="journal article" date="2016" name="Nat. Commun.">
        <title>Thousands of microbial genomes shed light on interconnected biogeochemical processes in an aquifer system.</title>
        <authorList>
            <person name="Anantharaman K."/>
            <person name="Brown C.T."/>
            <person name="Hug L.A."/>
            <person name="Sharon I."/>
            <person name="Castelle C.J."/>
            <person name="Probst A.J."/>
            <person name="Thomas B.C."/>
            <person name="Singh A."/>
            <person name="Wilkins M.J."/>
            <person name="Karaoz U."/>
            <person name="Brodie E.L."/>
            <person name="Williams K.H."/>
            <person name="Hubbard S.S."/>
            <person name="Banfield J.F."/>
        </authorList>
    </citation>
    <scope>NUCLEOTIDE SEQUENCE [LARGE SCALE GENOMIC DNA]</scope>
</reference>
<accession>A0A1G2F331</accession>
<dbReference type="AlphaFoldDB" id="A0A1G2F331"/>
<proteinExistence type="predicted"/>
<dbReference type="STRING" id="1801990.A2V69_02035"/>
<feature type="transmembrane region" description="Helical" evidence="1">
    <location>
        <begin position="7"/>
        <end position="27"/>
    </location>
</feature>
<evidence type="ECO:0008006" key="4">
    <source>
        <dbReference type="Google" id="ProtNLM"/>
    </source>
</evidence>